<dbReference type="FunFam" id="3.30.200.20:FF:000195">
    <property type="entry name" value="G-type lectin S-receptor-like serine/threonine-protein kinase"/>
    <property type="match status" value="1"/>
</dbReference>
<dbReference type="GO" id="GO:0005524">
    <property type="term" value="F:ATP binding"/>
    <property type="evidence" value="ECO:0007669"/>
    <property type="project" value="UniProtKB-KW"/>
</dbReference>
<dbReference type="Gene3D" id="2.90.10.10">
    <property type="entry name" value="Bulb-type lectin domain"/>
    <property type="match status" value="1"/>
</dbReference>
<dbReference type="EC" id="2.7.11.1" evidence="15"/>
<dbReference type="Pfam" id="PF00954">
    <property type="entry name" value="S_locus_glycop"/>
    <property type="match status" value="1"/>
</dbReference>
<evidence type="ECO:0000256" key="8">
    <source>
        <dbReference type="ARBA" id="ARBA00022840"/>
    </source>
</evidence>
<dbReference type="InterPro" id="IPR001245">
    <property type="entry name" value="Ser-Thr/Tyr_kinase_cat_dom"/>
</dbReference>
<feature type="transmembrane region" description="Helical" evidence="16">
    <location>
        <begin position="432"/>
        <end position="453"/>
    </location>
</feature>
<dbReference type="GO" id="GO:0004674">
    <property type="term" value="F:protein serine/threonine kinase activity"/>
    <property type="evidence" value="ECO:0007669"/>
    <property type="project" value="UniProtKB-KW"/>
</dbReference>
<evidence type="ECO:0000313" key="22">
    <source>
        <dbReference type="Proteomes" id="UP001346149"/>
    </source>
</evidence>
<evidence type="ECO:0000256" key="6">
    <source>
        <dbReference type="ARBA" id="ARBA00022741"/>
    </source>
</evidence>
<evidence type="ECO:0000256" key="2">
    <source>
        <dbReference type="ARBA" id="ARBA00022527"/>
    </source>
</evidence>
<keyword evidence="7 15" id="KW-0418">Kinase</keyword>
<evidence type="ECO:0000256" key="4">
    <source>
        <dbReference type="ARBA" id="ARBA00022692"/>
    </source>
</evidence>
<keyword evidence="4 16" id="KW-0812">Transmembrane</keyword>
<dbReference type="InterPro" id="IPR000858">
    <property type="entry name" value="S_locus_glycoprot_dom"/>
</dbReference>
<dbReference type="Gene3D" id="3.50.4.10">
    <property type="entry name" value="Hepatocyte Growth Factor"/>
    <property type="match status" value="1"/>
</dbReference>
<dbReference type="InterPro" id="IPR008271">
    <property type="entry name" value="Ser/Thr_kinase_AS"/>
</dbReference>
<protein>
    <recommendedName>
        <fullName evidence="15">Receptor-like serine/threonine-protein kinase</fullName>
        <ecNumber evidence="15">2.7.11.1</ecNumber>
    </recommendedName>
</protein>
<evidence type="ECO:0000256" key="10">
    <source>
        <dbReference type="ARBA" id="ARBA00023136"/>
    </source>
</evidence>
<keyword evidence="10 16" id="KW-0472">Membrane</keyword>
<keyword evidence="12" id="KW-0325">Glycoprotein</keyword>
<evidence type="ECO:0000256" key="17">
    <source>
        <dbReference type="SAM" id="SignalP"/>
    </source>
</evidence>
<dbReference type="FunFam" id="2.90.10.10:FF:000005">
    <property type="entry name" value="G-type lectin S-receptor-like serine/threonine-protein kinase"/>
    <property type="match status" value="1"/>
</dbReference>
<evidence type="ECO:0000256" key="13">
    <source>
        <dbReference type="ARBA" id="ARBA00047899"/>
    </source>
</evidence>
<dbReference type="SMART" id="SM00108">
    <property type="entry name" value="B_lectin"/>
    <property type="match status" value="1"/>
</dbReference>
<feature type="domain" description="Bulb-type lectin" evidence="19">
    <location>
        <begin position="23"/>
        <end position="147"/>
    </location>
</feature>
<dbReference type="InterPro" id="IPR001480">
    <property type="entry name" value="Bulb-type_lectin_dom"/>
</dbReference>
<dbReference type="InterPro" id="IPR011009">
    <property type="entry name" value="Kinase-like_dom_sf"/>
</dbReference>
<dbReference type="PANTHER" id="PTHR32444:SF98">
    <property type="entry name" value="RECEPTOR-LIKE SERINE_THREONINE-PROTEIN KINASE"/>
    <property type="match status" value="1"/>
</dbReference>
<evidence type="ECO:0000256" key="9">
    <source>
        <dbReference type="ARBA" id="ARBA00022989"/>
    </source>
</evidence>
<dbReference type="Pfam" id="PF07714">
    <property type="entry name" value="PK_Tyr_Ser-Thr"/>
    <property type="match status" value="1"/>
</dbReference>
<evidence type="ECO:0000256" key="5">
    <source>
        <dbReference type="ARBA" id="ARBA00022729"/>
    </source>
</evidence>
<comment type="catalytic activity">
    <reaction evidence="13 15">
        <text>L-threonyl-[protein] + ATP = O-phospho-L-threonyl-[protein] + ADP + H(+)</text>
        <dbReference type="Rhea" id="RHEA:46608"/>
        <dbReference type="Rhea" id="RHEA-COMP:11060"/>
        <dbReference type="Rhea" id="RHEA-COMP:11605"/>
        <dbReference type="ChEBI" id="CHEBI:15378"/>
        <dbReference type="ChEBI" id="CHEBI:30013"/>
        <dbReference type="ChEBI" id="CHEBI:30616"/>
        <dbReference type="ChEBI" id="CHEBI:61977"/>
        <dbReference type="ChEBI" id="CHEBI:456216"/>
        <dbReference type="EC" id="2.7.11.1"/>
    </reaction>
</comment>
<dbReference type="Gene3D" id="3.30.200.20">
    <property type="entry name" value="Phosphorylase Kinase, domain 1"/>
    <property type="match status" value="1"/>
</dbReference>
<evidence type="ECO:0000256" key="12">
    <source>
        <dbReference type="ARBA" id="ARBA00023180"/>
    </source>
</evidence>
<dbReference type="PROSITE" id="PS50948">
    <property type="entry name" value="PAN"/>
    <property type="match status" value="1"/>
</dbReference>
<dbReference type="AlphaFoldDB" id="A0AAN7LAN1"/>
<dbReference type="CDD" id="cd00028">
    <property type="entry name" value="B_lectin"/>
    <property type="match status" value="1"/>
</dbReference>
<dbReference type="InterPro" id="IPR021820">
    <property type="entry name" value="S-locus_recpt_kinase_C"/>
</dbReference>
<dbReference type="CDD" id="cd14066">
    <property type="entry name" value="STKc_IRAK"/>
    <property type="match status" value="1"/>
</dbReference>
<dbReference type="CDD" id="cd01098">
    <property type="entry name" value="PAN_AP_plant"/>
    <property type="match status" value="1"/>
</dbReference>
<feature type="signal peptide" evidence="17">
    <location>
        <begin position="1"/>
        <end position="22"/>
    </location>
</feature>
<keyword evidence="9 16" id="KW-1133">Transmembrane helix</keyword>
<dbReference type="InterPro" id="IPR036426">
    <property type="entry name" value="Bulb-type_lectin_dom_sf"/>
</dbReference>
<dbReference type="PIRSF" id="PIRSF000641">
    <property type="entry name" value="SRK"/>
    <property type="match status" value="1"/>
</dbReference>
<dbReference type="SUPFAM" id="SSF56112">
    <property type="entry name" value="Protein kinase-like (PK-like)"/>
    <property type="match status" value="1"/>
</dbReference>
<keyword evidence="11" id="KW-1015">Disulfide bond</keyword>
<comment type="subcellular location">
    <subcellularLocation>
        <location evidence="1">Membrane</location>
        <topology evidence="1">Single-pass type I membrane protein</topology>
    </subcellularLocation>
</comment>
<keyword evidence="6 15" id="KW-0547">Nucleotide-binding</keyword>
<dbReference type="InterPro" id="IPR000719">
    <property type="entry name" value="Prot_kinase_dom"/>
</dbReference>
<comment type="catalytic activity">
    <reaction evidence="14 15">
        <text>L-seryl-[protein] + ATP = O-phospho-L-seryl-[protein] + ADP + H(+)</text>
        <dbReference type="Rhea" id="RHEA:17989"/>
        <dbReference type="Rhea" id="RHEA-COMP:9863"/>
        <dbReference type="Rhea" id="RHEA-COMP:11604"/>
        <dbReference type="ChEBI" id="CHEBI:15378"/>
        <dbReference type="ChEBI" id="CHEBI:29999"/>
        <dbReference type="ChEBI" id="CHEBI:30616"/>
        <dbReference type="ChEBI" id="CHEBI:83421"/>
        <dbReference type="ChEBI" id="CHEBI:456216"/>
        <dbReference type="EC" id="2.7.11.1"/>
    </reaction>
</comment>
<dbReference type="PROSITE" id="PS50927">
    <property type="entry name" value="BULB_LECTIN"/>
    <property type="match status" value="1"/>
</dbReference>
<dbReference type="GO" id="GO:0048544">
    <property type="term" value="P:recognition of pollen"/>
    <property type="evidence" value="ECO:0007669"/>
    <property type="project" value="InterPro"/>
</dbReference>
<comment type="caution">
    <text evidence="21">The sequence shown here is derived from an EMBL/GenBank/DDBJ whole genome shotgun (WGS) entry which is preliminary data.</text>
</comment>
<evidence type="ECO:0000259" key="20">
    <source>
        <dbReference type="PROSITE" id="PS50948"/>
    </source>
</evidence>
<proteinExistence type="inferred from homology"/>
<keyword evidence="3 15" id="KW-0808">Transferase</keyword>
<evidence type="ECO:0000256" key="3">
    <source>
        <dbReference type="ARBA" id="ARBA00022679"/>
    </source>
</evidence>
<dbReference type="PROSITE" id="PS00108">
    <property type="entry name" value="PROTEIN_KINASE_ST"/>
    <property type="match status" value="1"/>
</dbReference>
<dbReference type="Pfam" id="PF11883">
    <property type="entry name" value="DUF3403"/>
    <property type="match status" value="1"/>
</dbReference>
<dbReference type="FunFam" id="1.10.510.10:FF:000060">
    <property type="entry name" value="G-type lectin S-receptor-like serine/threonine-protein kinase"/>
    <property type="match status" value="1"/>
</dbReference>
<evidence type="ECO:0000313" key="21">
    <source>
        <dbReference type="EMBL" id="KAK4779378.1"/>
    </source>
</evidence>
<feature type="domain" description="Apple" evidence="20">
    <location>
        <begin position="336"/>
        <end position="415"/>
    </location>
</feature>
<evidence type="ECO:0000256" key="11">
    <source>
        <dbReference type="ARBA" id="ARBA00023157"/>
    </source>
</evidence>
<evidence type="ECO:0000259" key="18">
    <source>
        <dbReference type="PROSITE" id="PS50011"/>
    </source>
</evidence>
<dbReference type="Proteomes" id="UP001346149">
    <property type="component" value="Unassembled WGS sequence"/>
</dbReference>
<evidence type="ECO:0000256" key="7">
    <source>
        <dbReference type="ARBA" id="ARBA00022777"/>
    </source>
</evidence>
<accession>A0AAN7LAN1</accession>
<evidence type="ECO:0000256" key="1">
    <source>
        <dbReference type="ARBA" id="ARBA00004479"/>
    </source>
</evidence>
<dbReference type="InterPro" id="IPR003609">
    <property type="entry name" value="Pan_app"/>
</dbReference>
<reference evidence="21 22" key="1">
    <citation type="journal article" date="2023" name="Hortic Res">
        <title>Pangenome of water caltrop reveals structural variations and asymmetric subgenome divergence after allopolyploidization.</title>
        <authorList>
            <person name="Zhang X."/>
            <person name="Chen Y."/>
            <person name="Wang L."/>
            <person name="Yuan Y."/>
            <person name="Fang M."/>
            <person name="Shi L."/>
            <person name="Lu R."/>
            <person name="Comes H.P."/>
            <person name="Ma Y."/>
            <person name="Chen Y."/>
            <person name="Huang G."/>
            <person name="Zhou Y."/>
            <person name="Zheng Z."/>
            <person name="Qiu Y."/>
        </authorList>
    </citation>
    <scope>NUCLEOTIDE SEQUENCE [LARGE SCALE GENOMIC DNA]</scope>
    <source>
        <strain evidence="21">F231</strain>
    </source>
</reference>
<sequence>MEAFSFVLCCCTLFSALMICSATDTIPAGGLISDGQTVASSGGSFELGFFDPGNSKRYLGIWYKKIASGTVVWVANRDAPLNDTSGLLQLSSSGMLVLSSGTKESILPIWSSTSSHDPTENPVARLLDTGNLVVFAGNSILWQSFDYIGDNFLAGMKFGRNLVTGHDNYLTSWKSTTDPSSGDYTNKLDHSGYPQIFLRKGSVIQFRTGPWNGLRFSGMPSLKPNPIYTFEFVYNDQEIYYKYELINSSVISRMVLSQLGILQRFTWINRSEEWSLYVTAQMDNCDRFSVCGAYGTCSINNSPPCGCLRGFKPKFPSNWEYGDWSGGCVRKTELSCKDGEGFIKAPSVKLPDTRNSVFNRTMDLKECEKWCLKNCSCTAYSSLDIRGTGCLIWFDELIDIRQYDQDGQDLYIRMAASELGGSSGEMTRRIKIIVVVVLSVAVVIGLIYAFFAWKNKWLKLKEQMTQSQRRDVPNEEDLELPLISFNDTAEATSNFSIDNKLGEGGYGPVFRGKLRDGQEIAVKRLSKVSRQGADQFKNEISLIAKLQHRNLVKLLGCCIQGDEKMLIYEYMPNRSLDSFIFDKGQSYSLDWPKRCKIINGIARGLLYLHQDSRLRIIHRDLKASNILLDYEMNAKISDFGMARSFGGDETGASTGRVVGTYGYMSPEYAIDGIFSVKSDVFSFGVLVLEIISGKRNRGFVHPDHKLNLLGHAWKLFTEGQAESLMDTPVRDSCDLSEVLRFTQVGLLCVQQSPEDRPSMASAVLMLSSEVALPQPKEPGFFTDRQMVGTDSSSSKMDICSTNELTLTMFTPR</sequence>
<evidence type="ECO:0000256" key="15">
    <source>
        <dbReference type="PIRNR" id="PIRNR000641"/>
    </source>
</evidence>
<dbReference type="SUPFAM" id="SSF51110">
    <property type="entry name" value="alpha-D-mannose-specific plant lectins"/>
    <property type="match status" value="1"/>
</dbReference>
<comment type="similarity">
    <text evidence="15">Belongs to the protein kinase superfamily. Ser/Thr protein kinase family.</text>
</comment>
<organism evidence="21 22">
    <name type="scientific">Trapa natans</name>
    <name type="common">Water chestnut</name>
    <dbReference type="NCBI Taxonomy" id="22666"/>
    <lineage>
        <taxon>Eukaryota</taxon>
        <taxon>Viridiplantae</taxon>
        <taxon>Streptophyta</taxon>
        <taxon>Embryophyta</taxon>
        <taxon>Tracheophyta</taxon>
        <taxon>Spermatophyta</taxon>
        <taxon>Magnoliopsida</taxon>
        <taxon>eudicotyledons</taxon>
        <taxon>Gunneridae</taxon>
        <taxon>Pentapetalae</taxon>
        <taxon>rosids</taxon>
        <taxon>malvids</taxon>
        <taxon>Myrtales</taxon>
        <taxon>Lythraceae</taxon>
        <taxon>Trapa</taxon>
    </lineage>
</organism>
<feature type="domain" description="Protein kinase" evidence="18">
    <location>
        <begin position="495"/>
        <end position="772"/>
    </location>
</feature>
<keyword evidence="22" id="KW-1185">Reference proteome</keyword>
<dbReference type="Pfam" id="PF08276">
    <property type="entry name" value="PAN_2"/>
    <property type="match status" value="1"/>
</dbReference>
<keyword evidence="2 15" id="KW-0723">Serine/threonine-protein kinase</keyword>
<gene>
    <name evidence="21" type="ORF">SAY86_006906</name>
</gene>
<dbReference type="PROSITE" id="PS50011">
    <property type="entry name" value="PROTEIN_KINASE_DOM"/>
    <property type="match status" value="1"/>
</dbReference>
<dbReference type="PANTHER" id="PTHR32444">
    <property type="entry name" value="BULB-TYPE LECTIN DOMAIN-CONTAINING PROTEIN"/>
    <property type="match status" value="1"/>
</dbReference>
<dbReference type="Gene3D" id="1.10.510.10">
    <property type="entry name" value="Transferase(Phosphotransferase) domain 1"/>
    <property type="match status" value="1"/>
</dbReference>
<evidence type="ECO:0000259" key="19">
    <source>
        <dbReference type="PROSITE" id="PS50927"/>
    </source>
</evidence>
<dbReference type="InterPro" id="IPR024171">
    <property type="entry name" value="SRK-like_kinase"/>
</dbReference>
<keyword evidence="5 17" id="KW-0732">Signal</keyword>
<evidence type="ECO:0000256" key="16">
    <source>
        <dbReference type="SAM" id="Phobius"/>
    </source>
</evidence>
<feature type="chain" id="PRO_5042931130" description="Receptor-like serine/threonine-protein kinase" evidence="17">
    <location>
        <begin position="23"/>
        <end position="812"/>
    </location>
</feature>
<name>A0AAN7LAN1_TRANT</name>
<dbReference type="SMART" id="SM00473">
    <property type="entry name" value="PAN_AP"/>
    <property type="match status" value="1"/>
</dbReference>
<dbReference type="EMBL" id="JAXQNO010000017">
    <property type="protein sequence ID" value="KAK4779378.1"/>
    <property type="molecule type" value="Genomic_DNA"/>
</dbReference>
<evidence type="ECO:0000256" key="14">
    <source>
        <dbReference type="ARBA" id="ARBA00048679"/>
    </source>
</evidence>
<keyword evidence="8 15" id="KW-0067">ATP-binding</keyword>
<dbReference type="SMART" id="SM00220">
    <property type="entry name" value="S_TKc"/>
    <property type="match status" value="1"/>
</dbReference>
<dbReference type="Pfam" id="PF01453">
    <property type="entry name" value="B_lectin"/>
    <property type="match status" value="1"/>
</dbReference>
<dbReference type="GO" id="GO:0016020">
    <property type="term" value="C:membrane"/>
    <property type="evidence" value="ECO:0007669"/>
    <property type="project" value="UniProtKB-SubCell"/>
</dbReference>